<keyword evidence="1" id="KW-0472">Membrane</keyword>
<dbReference type="RefSeq" id="WP_317769829.1">
    <property type="nucleotide sequence ID" value="NZ_JAWMAJ010000004.1"/>
</dbReference>
<dbReference type="EMBL" id="JAWMAJ010000004">
    <property type="protein sequence ID" value="MDV7214716.1"/>
    <property type="molecule type" value="Genomic_DNA"/>
</dbReference>
<feature type="transmembrane region" description="Helical" evidence="1">
    <location>
        <begin position="47"/>
        <end position="69"/>
    </location>
</feature>
<proteinExistence type="predicted"/>
<name>A0ABU4F436_9ACTN</name>
<evidence type="ECO:0000313" key="3">
    <source>
        <dbReference type="Proteomes" id="UP001187346"/>
    </source>
</evidence>
<dbReference type="Proteomes" id="UP001187346">
    <property type="component" value="Unassembled WGS sequence"/>
</dbReference>
<sequence>MEQAEQAEQAQSVEQRASEVVLEYQLRLEDMTEAVRLLFRRRGRAGFIHHPVFHAAVMVLGALVLTAGLAGGDGIGFAFGIALIAWPLLMLGVPGMTARQLLRANEHHGVMRVTVAEEGVRTVSAHMDARMSWANYGSYAETDHCFVLRSPDKIGACAMVIVKQGAHTPQDVDRLRALLNTKLPRV</sequence>
<keyword evidence="3" id="KW-1185">Reference proteome</keyword>
<keyword evidence="1" id="KW-1133">Transmembrane helix</keyword>
<evidence type="ECO:0000256" key="1">
    <source>
        <dbReference type="SAM" id="Phobius"/>
    </source>
</evidence>
<feature type="transmembrane region" description="Helical" evidence="1">
    <location>
        <begin position="75"/>
        <end position="93"/>
    </location>
</feature>
<keyword evidence="1" id="KW-0812">Transmembrane</keyword>
<protein>
    <submittedName>
        <fullName evidence="2">YcxB family protein</fullName>
    </submittedName>
</protein>
<organism evidence="2 3">
    <name type="scientific">Streptomyces prunicolor</name>
    <dbReference type="NCBI Taxonomy" id="67348"/>
    <lineage>
        <taxon>Bacteria</taxon>
        <taxon>Bacillati</taxon>
        <taxon>Actinomycetota</taxon>
        <taxon>Actinomycetes</taxon>
        <taxon>Kitasatosporales</taxon>
        <taxon>Streptomycetaceae</taxon>
        <taxon>Streptomyces</taxon>
    </lineage>
</organism>
<accession>A0ABU4F436</accession>
<gene>
    <name evidence="2" type="ORF">R5A26_01995</name>
</gene>
<comment type="caution">
    <text evidence="2">The sequence shown here is derived from an EMBL/GenBank/DDBJ whole genome shotgun (WGS) entry which is preliminary data.</text>
</comment>
<evidence type="ECO:0000313" key="2">
    <source>
        <dbReference type="EMBL" id="MDV7214716.1"/>
    </source>
</evidence>
<reference evidence="2 3" key="1">
    <citation type="submission" date="2023-10" db="EMBL/GenBank/DDBJ databases">
        <title>Characterization of rhizosphere-enriched actinobacteria from wheat plants lab-grown on chernevaya soil.</title>
        <authorList>
            <person name="Tikhonova E.N."/>
            <person name="Konopkin A."/>
            <person name="Kravchenko I.K."/>
        </authorList>
    </citation>
    <scope>NUCLEOTIDE SEQUENCE [LARGE SCALE GENOMIC DNA]</scope>
    <source>
        <strain evidence="2 3">RR29</strain>
    </source>
</reference>